<dbReference type="InterPro" id="IPR005025">
    <property type="entry name" value="FMN_Rdtase-like_dom"/>
</dbReference>
<proteinExistence type="predicted"/>
<dbReference type="GO" id="GO:0016491">
    <property type="term" value="F:oxidoreductase activity"/>
    <property type="evidence" value="ECO:0007669"/>
    <property type="project" value="UniProtKB-KW"/>
</dbReference>
<dbReference type="EMBL" id="JAXLPB010000001">
    <property type="protein sequence ID" value="MDY8108350.1"/>
    <property type="molecule type" value="Genomic_DNA"/>
</dbReference>
<dbReference type="EC" id="1.-.-.-" evidence="2"/>
<organism evidence="2 3">
    <name type="scientific">Fulvimarina uroteuthidis</name>
    <dbReference type="NCBI Taxonomy" id="3098149"/>
    <lineage>
        <taxon>Bacteria</taxon>
        <taxon>Pseudomonadati</taxon>
        <taxon>Pseudomonadota</taxon>
        <taxon>Alphaproteobacteria</taxon>
        <taxon>Hyphomicrobiales</taxon>
        <taxon>Aurantimonadaceae</taxon>
        <taxon>Fulvimarina</taxon>
    </lineage>
</organism>
<keyword evidence="2" id="KW-0560">Oxidoreductase</keyword>
<protein>
    <submittedName>
        <fullName evidence="2">NAD(P)H-dependent oxidoreductase</fullName>
        <ecNumber evidence="2">1.-.-.-</ecNumber>
    </submittedName>
</protein>
<dbReference type="Proteomes" id="UP001294412">
    <property type="component" value="Unassembled WGS sequence"/>
</dbReference>
<dbReference type="RefSeq" id="WP_322185796.1">
    <property type="nucleotide sequence ID" value="NZ_JAXLPB010000001.1"/>
</dbReference>
<sequence>MNPKIAIVAGSTRTGSVNKKLAMEAARRLGKTDVHLTLIDLVDYPLPLYDGDDEVERGIPVNAMKLAEQINRQDGLLIVSPEYNSSVPPLLKNAIDWASRVRRLGDRPVQPFKGLVVGLASVSPGSGGGMKGLEAWRPVMRSVGAEVITSQCAVPNAGKAFDDETGLAEDSVRMRFDALLESLIDVSRSLARTLERD</sequence>
<dbReference type="Gene3D" id="3.40.50.360">
    <property type="match status" value="1"/>
</dbReference>
<feature type="domain" description="NADPH-dependent FMN reductase-like" evidence="1">
    <location>
        <begin position="3"/>
        <end position="157"/>
    </location>
</feature>
<name>A0ABU5HZ77_9HYPH</name>
<evidence type="ECO:0000259" key="1">
    <source>
        <dbReference type="Pfam" id="PF03358"/>
    </source>
</evidence>
<evidence type="ECO:0000313" key="2">
    <source>
        <dbReference type="EMBL" id="MDY8108350.1"/>
    </source>
</evidence>
<reference evidence="2 3" key="1">
    <citation type="submission" date="2023-12" db="EMBL/GenBank/DDBJ databases">
        <title>Description of Novel Strain Fulvimarina sp. 2208YS6-2-32 isolated from Uroteuthis (Photololigo) edulis.</title>
        <authorList>
            <person name="Park J.-S."/>
        </authorList>
    </citation>
    <scope>NUCLEOTIDE SEQUENCE [LARGE SCALE GENOMIC DNA]</scope>
    <source>
        <strain evidence="2 3">2208YS6-2-32</strain>
    </source>
</reference>
<dbReference type="PANTHER" id="PTHR30543:SF21">
    <property type="entry name" value="NAD(P)H-DEPENDENT FMN REDUCTASE LOT6"/>
    <property type="match status" value="1"/>
</dbReference>
<dbReference type="Pfam" id="PF03358">
    <property type="entry name" value="FMN_red"/>
    <property type="match status" value="1"/>
</dbReference>
<accession>A0ABU5HZ77</accession>
<dbReference type="InterPro" id="IPR029039">
    <property type="entry name" value="Flavoprotein-like_sf"/>
</dbReference>
<gene>
    <name evidence="2" type="ORF">U0C82_04185</name>
</gene>
<evidence type="ECO:0000313" key="3">
    <source>
        <dbReference type="Proteomes" id="UP001294412"/>
    </source>
</evidence>
<comment type="caution">
    <text evidence="2">The sequence shown here is derived from an EMBL/GenBank/DDBJ whole genome shotgun (WGS) entry which is preliminary data.</text>
</comment>
<keyword evidence="3" id="KW-1185">Reference proteome</keyword>
<dbReference type="InterPro" id="IPR050712">
    <property type="entry name" value="NAD(P)H-dep_reductase"/>
</dbReference>
<dbReference type="SUPFAM" id="SSF52218">
    <property type="entry name" value="Flavoproteins"/>
    <property type="match status" value="1"/>
</dbReference>
<dbReference type="PANTHER" id="PTHR30543">
    <property type="entry name" value="CHROMATE REDUCTASE"/>
    <property type="match status" value="1"/>
</dbReference>